<dbReference type="EMBL" id="JAVDNV010000011">
    <property type="protein sequence ID" value="MDQ2310643.1"/>
    <property type="molecule type" value="Genomic_DNA"/>
</dbReference>
<reference evidence="4 6" key="1">
    <citation type="submission" date="2015-05" db="EMBL/GenBank/DDBJ databases">
        <title>Genome sequences of Pluralibacter gergoviae.</title>
        <authorList>
            <person name="Greninger A.L."/>
            <person name="Miller S."/>
        </authorList>
    </citation>
    <scope>NUCLEOTIDE SEQUENCE [LARGE SCALE GENOMIC DNA]</scope>
    <source>
        <strain evidence="4 6">JS81F13</strain>
    </source>
</reference>
<comment type="caution">
    <text evidence="4">The sequence shown here is derived from an EMBL/GenBank/DDBJ whole genome shotgun (WGS) entry which is preliminary data.</text>
</comment>
<gene>
    <name evidence="4" type="ORF">ABW06_06845</name>
    <name evidence="3" type="ORF">QEG54_000074</name>
    <name evidence="5" type="ORF">RBJ30_16255</name>
</gene>
<feature type="domain" description="TfoX N-terminal" evidence="1">
    <location>
        <begin position="15"/>
        <end position="106"/>
    </location>
</feature>
<keyword evidence="6" id="KW-1185">Reference proteome</keyword>
<dbReference type="Gene3D" id="3.30.1460.30">
    <property type="entry name" value="YgaC/TfoX-N like chaperone"/>
    <property type="match status" value="1"/>
</dbReference>
<dbReference type="Proteomes" id="UP001236270">
    <property type="component" value="Unassembled WGS sequence"/>
</dbReference>
<dbReference type="RefSeq" id="WP_043084735.1">
    <property type="nucleotide sequence ID" value="NZ_CACVCI010000001.1"/>
</dbReference>
<evidence type="ECO:0000313" key="4">
    <source>
        <dbReference type="EMBL" id="KMK15114.1"/>
    </source>
</evidence>
<accession>A0A089PPY6</accession>
<dbReference type="Pfam" id="PF04994">
    <property type="entry name" value="TfoX_C"/>
    <property type="match status" value="1"/>
</dbReference>
<evidence type="ECO:0000259" key="2">
    <source>
        <dbReference type="Pfam" id="PF04994"/>
    </source>
</evidence>
<dbReference type="GO" id="GO:0030420">
    <property type="term" value="P:establishment of competence for transformation"/>
    <property type="evidence" value="ECO:0007669"/>
    <property type="project" value="InterPro"/>
</dbReference>
<reference evidence="5" key="2">
    <citation type="submission" date="2023-08" db="EMBL/GenBank/DDBJ databases">
        <title>WGS of pathogenic bacterial species, Los Angeles County Public Health Laboratories.</title>
        <authorList>
            <person name="Garrigues J.M."/>
            <person name="Green N.M."/>
        </authorList>
    </citation>
    <scope>NUCLEOTIDE SEQUENCE</scope>
    <source>
        <strain evidence="5">LACPHL-BACT-2023-00068</strain>
    </source>
</reference>
<sequence length="222" mass="24885">MKSISYGRINKSVECLSSLGDVQHRALFGGYSLSIDDTVFAMVMEGKLYLRACEQSAAYHVSRPDKLLTFNRRGRAVSLNYYLVDDELWRNRPLLLSLSALALEKAQKDKSKRHVRRGLRSLPNITWSLEVLLLEAGIVDEKMLQALGAAAAWYRLRRIRKNLSASVLLALEGAITGMHSARIPEARRQHLLDWAKMLAEGRPFIQPREAPAAEDGKSPAEG</sequence>
<dbReference type="PIRSF" id="PIRSF028788">
    <property type="entry name" value="TfoX_Sxy"/>
    <property type="match status" value="1"/>
</dbReference>
<evidence type="ECO:0000313" key="5">
    <source>
        <dbReference type="EMBL" id="MDQ2310643.1"/>
    </source>
</evidence>
<evidence type="ECO:0000313" key="6">
    <source>
        <dbReference type="Proteomes" id="UP000036196"/>
    </source>
</evidence>
<dbReference type="eggNOG" id="COG3070">
    <property type="taxonomic scope" value="Bacteria"/>
</dbReference>
<dbReference type="InterPro" id="IPR007076">
    <property type="entry name" value="TfoX_N"/>
</dbReference>
<organism evidence="4 6">
    <name type="scientific">Pluralibacter gergoviae</name>
    <name type="common">Enterobacter gergoviae</name>
    <dbReference type="NCBI Taxonomy" id="61647"/>
    <lineage>
        <taxon>Bacteria</taxon>
        <taxon>Pseudomonadati</taxon>
        <taxon>Pseudomonadota</taxon>
        <taxon>Gammaproteobacteria</taxon>
        <taxon>Enterobacterales</taxon>
        <taxon>Enterobacteriaceae</taxon>
        <taxon>Pluralibacter</taxon>
    </lineage>
</organism>
<dbReference type="AlphaFoldDB" id="A0A089PPY6"/>
<dbReference type="PANTHER" id="PTHR36121:SF1">
    <property type="entry name" value="PROTEIN SXY"/>
    <property type="match status" value="1"/>
</dbReference>
<dbReference type="InterPro" id="IPR026256">
    <property type="entry name" value="TfoX-like_gammaprotbact"/>
</dbReference>
<dbReference type="SUPFAM" id="SSF159894">
    <property type="entry name" value="YgaC/TfoX-N like"/>
    <property type="match status" value="1"/>
</dbReference>
<reference evidence="3" key="3">
    <citation type="submission" date="2024-02" db="EMBL/GenBank/DDBJ databases">
        <authorList>
            <consortium name="Clinical and Environmental Microbiology Branch: Whole genome sequencing antimicrobial resistance pathogens in the healthcare setting"/>
        </authorList>
    </citation>
    <scope>NUCLEOTIDE SEQUENCE</scope>
    <source>
        <strain evidence="3">2021DK-00143</strain>
    </source>
</reference>
<dbReference type="OrthoDB" id="4225809at2"/>
<dbReference type="KEGG" id="pge:LG71_19770"/>
<dbReference type="PANTHER" id="PTHR36121">
    <property type="entry name" value="PROTEIN SXY"/>
    <property type="match status" value="1"/>
</dbReference>
<dbReference type="InterPro" id="IPR007077">
    <property type="entry name" value="TfoX_C"/>
</dbReference>
<name>A0A089PPY6_PLUGE</name>
<feature type="domain" description="TfoX C-terminal" evidence="2">
    <location>
        <begin position="117"/>
        <end position="194"/>
    </location>
</feature>
<protein>
    <submittedName>
        <fullName evidence="4">Competence protein</fullName>
    </submittedName>
    <submittedName>
        <fullName evidence="3">TfoX/Sxy family DNA transformation protein</fullName>
    </submittedName>
</protein>
<evidence type="ECO:0000259" key="1">
    <source>
        <dbReference type="Pfam" id="PF04993"/>
    </source>
</evidence>
<dbReference type="InterPro" id="IPR047525">
    <property type="entry name" value="TfoX-like"/>
</dbReference>
<dbReference type="Gene3D" id="1.10.150.20">
    <property type="entry name" value="5' to 3' exonuclease, C-terminal subdomain"/>
    <property type="match status" value="1"/>
</dbReference>
<proteinExistence type="predicted"/>
<dbReference type="Proteomes" id="UP000036196">
    <property type="component" value="Unassembled WGS sequence"/>
</dbReference>
<dbReference type="EMBL" id="ABLOKC030000001">
    <property type="protein sequence ID" value="EML1469407.1"/>
    <property type="molecule type" value="Genomic_DNA"/>
</dbReference>
<dbReference type="STRING" id="61647.LG71_19770"/>
<dbReference type="Pfam" id="PF04993">
    <property type="entry name" value="TfoX_N"/>
    <property type="match status" value="1"/>
</dbReference>
<dbReference type="GeneID" id="61384414"/>
<evidence type="ECO:0000313" key="3">
    <source>
        <dbReference type="EMBL" id="EML1469407.1"/>
    </source>
</evidence>
<dbReference type="EMBL" id="LDZF01000005">
    <property type="protein sequence ID" value="KMK15114.1"/>
    <property type="molecule type" value="Genomic_DNA"/>
</dbReference>